<dbReference type="Gene3D" id="3.30.70.3110">
    <property type="match status" value="1"/>
</dbReference>
<keyword evidence="5" id="KW-0808">Transferase</keyword>
<dbReference type="InterPro" id="IPR036603">
    <property type="entry name" value="RBP11-like"/>
</dbReference>
<name>B5ID28_ACIB4</name>
<dbReference type="EC" id="2.7.7.6" evidence="5"/>
<dbReference type="HOGENOM" id="CLU_038421_3_1_2"/>
<dbReference type="SUPFAM" id="SSF55257">
    <property type="entry name" value="RBP11-like subunits of RNA polymerase"/>
    <property type="match status" value="1"/>
</dbReference>
<dbReference type="InterPro" id="IPR036643">
    <property type="entry name" value="RNApol_insert_sf"/>
</dbReference>
<dbReference type="InterPro" id="IPR022842">
    <property type="entry name" value="RNAP_Rpo3/Rpb3/RPAC1"/>
</dbReference>
<evidence type="ECO:0000256" key="1">
    <source>
        <dbReference type="ARBA" id="ARBA00022478"/>
    </source>
</evidence>
<dbReference type="HAMAP" id="MF_00320">
    <property type="entry name" value="RNApol_arch_Rpo3"/>
    <property type="match status" value="1"/>
</dbReference>
<organism evidence="7 8">
    <name type="scientific">Aciduliprofundum boonei (strain DSM 19572 / T469)</name>
    <dbReference type="NCBI Taxonomy" id="439481"/>
    <lineage>
        <taxon>Archaea</taxon>
        <taxon>Methanobacteriati</taxon>
        <taxon>Thermoplasmatota</taxon>
        <taxon>DHVE2 group</taxon>
        <taxon>Candidatus Aciduliprofundum</taxon>
    </lineage>
</organism>
<dbReference type="PANTHER" id="PTHR11800">
    <property type="entry name" value="DNA-DIRECTED RNA POLYMERASE"/>
    <property type="match status" value="1"/>
</dbReference>
<dbReference type="NCBIfam" id="NF001988">
    <property type="entry name" value="PRK00783.1"/>
    <property type="match status" value="1"/>
</dbReference>
<dbReference type="EMBL" id="CP001941">
    <property type="protein sequence ID" value="ADD09206.1"/>
    <property type="molecule type" value="Genomic_DNA"/>
</dbReference>
<dbReference type="InterPro" id="IPR011262">
    <property type="entry name" value="DNA-dir_RNA_pol_insert"/>
</dbReference>
<dbReference type="Gene3D" id="3.30.1360.10">
    <property type="entry name" value="RNA polymerase, RBP11-like subunit"/>
    <property type="match status" value="1"/>
</dbReference>
<reference evidence="7" key="1">
    <citation type="submission" date="2010-02" db="EMBL/GenBank/DDBJ databases">
        <title>Complete sequence of Aciduliprofundum boonei T469.</title>
        <authorList>
            <consortium name="US DOE Joint Genome Institute"/>
            <person name="Lucas S."/>
            <person name="Copeland A."/>
            <person name="Lapidus A."/>
            <person name="Cheng J.-F."/>
            <person name="Bruce D."/>
            <person name="Goodwin L."/>
            <person name="Pitluck S."/>
            <person name="Saunders E."/>
            <person name="Detter J.C."/>
            <person name="Han C."/>
            <person name="Tapia R."/>
            <person name="Land M."/>
            <person name="Hauser L."/>
            <person name="Kyrpides N."/>
            <person name="Mikhailova N."/>
            <person name="Flores G."/>
            <person name="Reysenbach A.-L."/>
            <person name="Woyke T."/>
        </authorList>
    </citation>
    <scope>NUCLEOTIDE SEQUENCE</scope>
    <source>
        <strain evidence="7">T469</strain>
    </source>
</reference>
<sequence length="273" mass="31329">MEFHILELQDRYIKFEIKGITPSVANALRRTLINDIPKLAIHKVIFHHGQIRDMEGNVYDSSTPLFDEIIAHRLGLIPLPTDLNMKFRDECDHPPDEGCPLCTVTYTLNKHGPATVYSGDLIPVGDEKFKPVDPLIPIVKLKEHQAILLEAEAIMGTAKEHAKWQVTSGVSYKYHREIKVNKKDSELWEKVKKSCPKNVIKEDDKFIIFTDDIPCKEIAEILSFENPEITEDDSWFIFEFETDGSLKAIDTLEYAIKRLKTRFNTLREHASLG</sequence>
<dbReference type="GO" id="GO:0006351">
    <property type="term" value="P:DNA-templated transcription"/>
    <property type="evidence" value="ECO:0007669"/>
    <property type="project" value="UniProtKB-UniRule"/>
</dbReference>
<feature type="domain" description="DNA-directed RNA polymerase RpoA/D/Rpb3-type" evidence="6">
    <location>
        <begin position="12"/>
        <end position="269"/>
    </location>
</feature>
<comment type="catalytic activity">
    <reaction evidence="5">
        <text>RNA(n) + a ribonucleoside 5'-triphosphate = RNA(n+1) + diphosphate</text>
        <dbReference type="Rhea" id="RHEA:21248"/>
        <dbReference type="Rhea" id="RHEA-COMP:14527"/>
        <dbReference type="Rhea" id="RHEA-COMP:17342"/>
        <dbReference type="ChEBI" id="CHEBI:33019"/>
        <dbReference type="ChEBI" id="CHEBI:61557"/>
        <dbReference type="ChEBI" id="CHEBI:140395"/>
        <dbReference type="EC" id="2.7.7.6"/>
    </reaction>
</comment>
<evidence type="ECO:0000256" key="2">
    <source>
        <dbReference type="ARBA" id="ARBA00022490"/>
    </source>
</evidence>
<evidence type="ECO:0000256" key="4">
    <source>
        <dbReference type="ARBA" id="ARBA00025804"/>
    </source>
</evidence>
<keyword evidence="8" id="KW-1185">Reference proteome</keyword>
<comment type="subunit">
    <text evidence="5">Part of the RNA polymerase complex.</text>
</comment>
<accession>B5ID28</accession>
<dbReference type="eggNOG" id="arCOG04241">
    <property type="taxonomic scope" value="Archaea"/>
</dbReference>
<dbReference type="STRING" id="439481.Aboo_1399"/>
<evidence type="ECO:0000313" key="7">
    <source>
        <dbReference type="EMBL" id="ADD09206.1"/>
    </source>
</evidence>
<evidence type="ECO:0000256" key="5">
    <source>
        <dbReference type="HAMAP-Rule" id="MF_00320"/>
    </source>
</evidence>
<dbReference type="Pfam" id="PF01000">
    <property type="entry name" value="RNA_pol_A_bac"/>
    <property type="match status" value="1"/>
</dbReference>
<keyword evidence="3 5" id="KW-0804">Transcription</keyword>
<evidence type="ECO:0000313" key="8">
    <source>
        <dbReference type="Proteomes" id="UP000001400"/>
    </source>
</evidence>
<dbReference type="Pfam" id="PF01193">
    <property type="entry name" value="RNA_pol_L"/>
    <property type="match status" value="1"/>
</dbReference>
<comment type="caution">
    <text evidence="5">Lacks conserved residue(s) required for the propagation of feature annotation.</text>
</comment>
<dbReference type="InterPro" id="IPR050518">
    <property type="entry name" value="Rpo3/RPB3_RNA_Pol_subunit"/>
</dbReference>
<dbReference type="RefSeq" id="WP_008084115.1">
    <property type="nucleotide sequence ID" value="NC_013926.1"/>
</dbReference>
<protein>
    <recommendedName>
        <fullName evidence="5">DNA-directed RNA polymerase subunit Rpo3</fullName>
        <ecNumber evidence="5">2.7.7.6</ecNumber>
    </recommendedName>
    <alternativeName>
        <fullName evidence="5">DNA-directed RNA polymerase subunit D</fullName>
    </alternativeName>
</protein>
<keyword evidence="5" id="KW-0548">Nucleotidyltransferase</keyword>
<dbReference type="GO" id="GO:0000428">
    <property type="term" value="C:DNA-directed RNA polymerase complex"/>
    <property type="evidence" value="ECO:0007669"/>
    <property type="project" value="UniProtKB-KW"/>
</dbReference>
<dbReference type="GO" id="GO:0003677">
    <property type="term" value="F:DNA binding"/>
    <property type="evidence" value="ECO:0007669"/>
    <property type="project" value="UniProtKB-UniRule"/>
</dbReference>
<dbReference type="GeneID" id="8828362"/>
<keyword evidence="1 5" id="KW-0240">DNA-directed RNA polymerase</keyword>
<dbReference type="OrthoDB" id="84933at2157"/>
<dbReference type="GO" id="GO:0003899">
    <property type="term" value="F:DNA-directed RNA polymerase activity"/>
    <property type="evidence" value="ECO:0007669"/>
    <property type="project" value="UniProtKB-UniRule"/>
</dbReference>
<dbReference type="GO" id="GO:0046983">
    <property type="term" value="F:protein dimerization activity"/>
    <property type="evidence" value="ECO:0007669"/>
    <property type="project" value="InterPro"/>
</dbReference>
<keyword evidence="2 5" id="KW-0963">Cytoplasm</keyword>
<dbReference type="GO" id="GO:0005737">
    <property type="term" value="C:cytoplasm"/>
    <property type="evidence" value="ECO:0007669"/>
    <property type="project" value="UniProtKB-SubCell"/>
</dbReference>
<dbReference type="KEGG" id="abi:Aboo_1399"/>
<comment type="similarity">
    <text evidence="4 5">Belongs to the archaeal Rpo3/eukaryotic RPB3 RNA polymerase subunit family.</text>
</comment>
<dbReference type="Proteomes" id="UP000001400">
    <property type="component" value="Chromosome"/>
</dbReference>
<dbReference type="PANTHER" id="PTHR11800:SF2">
    <property type="entry name" value="DNA-DIRECTED RNA POLYMERASE II SUBUNIT RPB3"/>
    <property type="match status" value="1"/>
</dbReference>
<comment type="subcellular location">
    <subcellularLocation>
        <location evidence="5">Cytoplasm</location>
    </subcellularLocation>
</comment>
<proteinExistence type="inferred from homology"/>
<dbReference type="InterPro" id="IPR011263">
    <property type="entry name" value="DNA-dir_RNA_pol_RpoA/D/Rpb3"/>
</dbReference>
<evidence type="ECO:0000259" key="6">
    <source>
        <dbReference type="SMART" id="SM00662"/>
    </source>
</evidence>
<comment type="function">
    <text evidence="5">DNA-dependent RNA polymerase (RNAP) catalyzes the transcription of DNA into RNA using the four ribonucleoside triphosphates as substrates.</text>
</comment>
<evidence type="ECO:0000256" key="3">
    <source>
        <dbReference type="ARBA" id="ARBA00023163"/>
    </source>
</evidence>
<dbReference type="Gene3D" id="2.170.120.12">
    <property type="entry name" value="DNA-directed RNA polymerase, insert domain"/>
    <property type="match status" value="1"/>
</dbReference>
<gene>
    <name evidence="5" type="primary">rpo3</name>
    <name evidence="5" type="synonym">rpoD</name>
    <name evidence="7" type="ordered locus">Aboo_1399</name>
</gene>
<dbReference type="SMART" id="SM00662">
    <property type="entry name" value="RPOLD"/>
    <property type="match status" value="1"/>
</dbReference>
<dbReference type="AlphaFoldDB" id="B5ID28"/>
<dbReference type="SUPFAM" id="SSF56553">
    <property type="entry name" value="Insert subdomain of RNA polymerase alpha subunit"/>
    <property type="match status" value="1"/>
</dbReference>